<evidence type="ECO:0000313" key="4">
    <source>
        <dbReference type="EMBL" id="KAJ8496397.1"/>
    </source>
</evidence>
<reference evidence="4" key="1">
    <citation type="submission" date="2022-11" db="EMBL/GenBank/DDBJ databases">
        <title>Genome Sequence of Cubamyces cubensis.</title>
        <authorList>
            <person name="Buettner E."/>
        </authorList>
    </citation>
    <scope>NUCLEOTIDE SEQUENCE</scope>
    <source>
        <strain evidence="4">MPL-01</strain>
    </source>
</reference>
<comment type="caution">
    <text evidence="4">The sequence shown here is derived from an EMBL/GenBank/DDBJ whole genome shotgun (WGS) entry which is preliminary data.</text>
</comment>
<protein>
    <recommendedName>
        <fullName evidence="3">Deoxyribonuclease NucA/NucB domain-containing protein</fullName>
    </recommendedName>
</protein>
<gene>
    <name evidence="4" type="ORF">ONZ51_g1160</name>
</gene>
<keyword evidence="5" id="KW-1185">Reference proteome</keyword>
<dbReference type="Pfam" id="PF14040">
    <property type="entry name" value="DNase_NucA_NucB"/>
    <property type="match status" value="1"/>
</dbReference>
<dbReference type="InterPro" id="IPR029476">
    <property type="entry name" value="DNase_NucA_NucB"/>
</dbReference>
<keyword evidence="2" id="KW-0732">Signal</keyword>
<organism evidence="4 5">
    <name type="scientific">Trametes cubensis</name>
    <dbReference type="NCBI Taxonomy" id="1111947"/>
    <lineage>
        <taxon>Eukaryota</taxon>
        <taxon>Fungi</taxon>
        <taxon>Dikarya</taxon>
        <taxon>Basidiomycota</taxon>
        <taxon>Agaricomycotina</taxon>
        <taxon>Agaricomycetes</taxon>
        <taxon>Polyporales</taxon>
        <taxon>Polyporaceae</taxon>
        <taxon>Trametes</taxon>
    </lineage>
</organism>
<feature type="compositionally biased region" description="Low complexity" evidence="1">
    <location>
        <begin position="794"/>
        <end position="803"/>
    </location>
</feature>
<sequence length="942" mass="99452">MLFLTHALVLATCLGYTSGSTIVSVEKRVIESRAVVNGSCISGPDSSCVSFVGLCVTSIVTGKVSVGSTSFWSDNVCTAAATCAGMGSVLNAACCAGTCRKPLDIASLDYNNVYAKIVGSCASQSGGCSMTWQPFVDWFYNTIQGTGTNIWPDSGDYVLDWWAKIATWTGFCEGNDCADSAIPYSNFNDWFHYSAAVVVTTPGTPEYEPPLSANGSENVDLWTPNFYWPCPFEDLNDCWWDYGPPTDATSLTDNGLLQAQVVEGGVRMQPRSRNQPLKLAMFGAETKNADTLFPFGRGENQPDNVPPPVYVNGQLVPLRLNGTAVTWDTEQLSKIVPLDRASLDPTPTLNEPTPASSASSVLAKRATPTITAAACNGGRSPIETPAVRPTLTYFCNYLPNICANIRSHGDWDHTTDSMVLTYDPFSTNSNRRDVCTEDVKTIFQLSGRCDPNEHNPVDWHVSCDEFPFNSSLEGGEGNAIVQRVPTREQQYQGTLQTSLIHLRRIKSDKATSWNGKSNRMCHQYLLKLVDNVPAGAEAGSIGSLDPGSAFLATTNGIRWLKDKRLTNNKYPRSFSSTSWAYATTDTALGVPGWKSVTFDCAPTSTSACTTTTNVPRALATPTQIAGRIVPAARAANSKRDAPACTISSQPPLPTTSADASALAAASADTAKAAAAAAAAALASASNPTADEAAIAVAAVAAANDLVPAAAALASAASDSAIATSVAAAQTAYDAAQDSLSSILSLGPDIPDWLHQIWDSVSSSSSAVEKSIASQSNVMNPQTRVPPDTNPPNNPNVNSGPPASVPPAACFPAGSKGFVKIGDSYLINQNGKAPATLVGVGSSSYFGMTIPTNVEVQVVDGCQGVYTWNFAASGLQPDFQVDCSTNELGSYWNGQKLPCYAYPISASQFHVLCGTNVGNIYSCLQNGGLYGQLSPAFFTWATS</sequence>
<evidence type="ECO:0000313" key="5">
    <source>
        <dbReference type="Proteomes" id="UP001215151"/>
    </source>
</evidence>
<evidence type="ECO:0000259" key="3">
    <source>
        <dbReference type="Pfam" id="PF14040"/>
    </source>
</evidence>
<proteinExistence type="predicted"/>
<name>A0AAD7U277_9APHY</name>
<accession>A0AAD7U277</accession>
<evidence type="ECO:0000256" key="2">
    <source>
        <dbReference type="SAM" id="SignalP"/>
    </source>
</evidence>
<feature type="compositionally biased region" description="Polar residues" evidence="1">
    <location>
        <begin position="345"/>
        <end position="360"/>
    </location>
</feature>
<feature type="region of interest" description="Disordered" evidence="1">
    <location>
        <begin position="770"/>
        <end position="803"/>
    </location>
</feature>
<dbReference type="Proteomes" id="UP001215151">
    <property type="component" value="Unassembled WGS sequence"/>
</dbReference>
<dbReference type="EMBL" id="JAPEVG010000015">
    <property type="protein sequence ID" value="KAJ8496397.1"/>
    <property type="molecule type" value="Genomic_DNA"/>
</dbReference>
<dbReference type="AlphaFoldDB" id="A0AAD7U277"/>
<feature type="region of interest" description="Disordered" evidence="1">
    <location>
        <begin position="343"/>
        <end position="363"/>
    </location>
</feature>
<evidence type="ECO:0000256" key="1">
    <source>
        <dbReference type="SAM" id="MobiDB-lite"/>
    </source>
</evidence>
<feature type="domain" description="Deoxyribonuclease NucA/NucB" evidence="3">
    <location>
        <begin position="427"/>
        <end position="504"/>
    </location>
</feature>
<feature type="chain" id="PRO_5042149178" description="Deoxyribonuclease NucA/NucB domain-containing protein" evidence="2">
    <location>
        <begin position="20"/>
        <end position="942"/>
    </location>
</feature>
<feature type="signal peptide" evidence="2">
    <location>
        <begin position="1"/>
        <end position="19"/>
    </location>
</feature>